<sequence>MITIVAILQAINVLLVVQSSSGLQNQKTDSKYPDGTFNNVPIYLRKSADFHSSAHCIGETHNPDTAWMYRSCHFKNLCFDTSTKDFFLVKGPTEKDFQQRRKHYPPSFISTSTIPNDLTLALGGINPRWNGTDFNQGIHKVKWSPKIVDAPPKDYYMLPDNAVFVPFHSLAAHNVGHLLWDDLYAIYLLLSDFGFLASEKVLLRVDTLPLLYGTCEMRRKKAQRCAQNYEKFLPLMGIDPSTFSTAKHAKQSPASPTIICAKTAVAGLGMLSDHGLKDHGWNPTVDGPVQNVGRGSMLYQFRNFMLHNLGFPLIPSGNNPFRILLSAHSSGEPERDLDFQAQHQRLHSAFPSADVQIVEFAQMSLMDQISLTSQSNVFVSTCGGGAMTATFLPRGASLILLYSEQGGFDFASFNLTGGPAYLDSDLFNNAGYLQVHWIPIGTINTVHGLDSLEYLIRHEMDVAANGI</sequence>
<comment type="caution">
    <text evidence="2">The sequence shown here is derived from an EMBL/GenBank/DDBJ whole genome shotgun (WGS) entry which is preliminary data.</text>
</comment>
<accession>A0AAD2JLF4</accession>
<dbReference type="AlphaFoldDB" id="A0AAD2JLF4"/>
<gene>
    <name evidence="2" type="ORF">CYCCA115_LOCUS18735</name>
</gene>
<name>A0AAD2JLF4_9STRA</name>
<keyword evidence="1" id="KW-0732">Signal</keyword>
<evidence type="ECO:0000313" key="2">
    <source>
        <dbReference type="EMBL" id="CAJ1960446.1"/>
    </source>
</evidence>
<organism evidence="2 3">
    <name type="scientific">Cylindrotheca closterium</name>
    <dbReference type="NCBI Taxonomy" id="2856"/>
    <lineage>
        <taxon>Eukaryota</taxon>
        <taxon>Sar</taxon>
        <taxon>Stramenopiles</taxon>
        <taxon>Ochrophyta</taxon>
        <taxon>Bacillariophyta</taxon>
        <taxon>Bacillariophyceae</taxon>
        <taxon>Bacillariophycidae</taxon>
        <taxon>Bacillariales</taxon>
        <taxon>Bacillariaceae</taxon>
        <taxon>Cylindrotheca</taxon>
    </lineage>
</organism>
<protein>
    <submittedName>
        <fullName evidence="2">Uncharacterized protein</fullName>
    </submittedName>
</protein>
<evidence type="ECO:0000256" key="1">
    <source>
        <dbReference type="SAM" id="SignalP"/>
    </source>
</evidence>
<feature type="chain" id="PRO_5042133453" evidence="1">
    <location>
        <begin position="23"/>
        <end position="467"/>
    </location>
</feature>
<reference evidence="2" key="1">
    <citation type="submission" date="2023-08" db="EMBL/GenBank/DDBJ databases">
        <authorList>
            <person name="Audoor S."/>
            <person name="Bilcke G."/>
        </authorList>
    </citation>
    <scope>NUCLEOTIDE SEQUENCE</scope>
</reference>
<proteinExistence type="predicted"/>
<dbReference type="Proteomes" id="UP001295423">
    <property type="component" value="Unassembled WGS sequence"/>
</dbReference>
<dbReference type="EMBL" id="CAKOGP040002058">
    <property type="protein sequence ID" value="CAJ1960446.1"/>
    <property type="molecule type" value="Genomic_DNA"/>
</dbReference>
<keyword evidence="3" id="KW-1185">Reference proteome</keyword>
<evidence type="ECO:0000313" key="3">
    <source>
        <dbReference type="Proteomes" id="UP001295423"/>
    </source>
</evidence>
<feature type="signal peptide" evidence="1">
    <location>
        <begin position="1"/>
        <end position="22"/>
    </location>
</feature>